<proteinExistence type="predicted"/>
<dbReference type="Proteomes" id="UP001611580">
    <property type="component" value="Unassembled WGS sequence"/>
</dbReference>
<protein>
    <submittedName>
        <fullName evidence="1">Acg family FMN-binding oxidoreductase</fullName>
    </submittedName>
</protein>
<organism evidence="1 2">
    <name type="scientific">Promicromonospora kroppenstedtii</name>
    <dbReference type="NCBI Taxonomy" id="440482"/>
    <lineage>
        <taxon>Bacteria</taxon>
        <taxon>Bacillati</taxon>
        <taxon>Actinomycetota</taxon>
        <taxon>Actinomycetes</taxon>
        <taxon>Micrococcales</taxon>
        <taxon>Promicromonosporaceae</taxon>
        <taxon>Promicromonospora</taxon>
    </lineage>
</organism>
<dbReference type="NCBIfam" id="NF047509">
    <property type="entry name" value="Rv3131_FMN_oxido"/>
    <property type="match status" value="1"/>
</dbReference>
<dbReference type="RefSeq" id="WP_397406326.1">
    <property type="nucleotide sequence ID" value="NZ_JBIRYI010000013.1"/>
</dbReference>
<comment type="caution">
    <text evidence="1">The sequence shown here is derived from an EMBL/GenBank/DDBJ whole genome shotgun (WGS) entry which is preliminary data.</text>
</comment>
<dbReference type="EMBL" id="JBIRYI010000013">
    <property type="protein sequence ID" value="MFI2489244.1"/>
    <property type="molecule type" value="Genomic_DNA"/>
</dbReference>
<evidence type="ECO:0000313" key="2">
    <source>
        <dbReference type="Proteomes" id="UP001611580"/>
    </source>
</evidence>
<accession>A0ABW7XPU2</accession>
<dbReference type="SUPFAM" id="SSF55469">
    <property type="entry name" value="FMN-dependent nitroreductase-like"/>
    <property type="match status" value="1"/>
</dbReference>
<keyword evidence="2" id="KW-1185">Reference proteome</keyword>
<dbReference type="Gene3D" id="3.40.109.10">
    <property type="entry name" value="NADH Oxidase"/>
    <property type="match status" value="2"/>
</dbReference>
<sequence>MEVTDARVERVLRAGASAPSVFNTQPWRVTLAGDVVILRADTSRQLRHADPHGREMLISCGAFLFNVRAAARRESLTVAAAVLPDPDDPLLVARLELRPGRDPDPEERELAAAITRRTTTRLPLEDRPLFRDALHAVQGAAHDEGAELRVIEASDPLRDRVLALVRRAEALAAADPAARDEEAAWTGVGGERLDGVPADALGPRSIDDEAPVRRFLASADSAQFETRSTMAVLLTAGDAAPDWVVAGEALEHLLLTATSFFVRASFATTVLENRSTRRDLRQVLGVEGHPQMLMRLGYGGATARTPRRAVP</sequence>
<gene>
    <name evidence="1" type="ORF">ACH47X_20205</name>
</gene>
<dbReference type="InterPro" id="IPR000415">
    <property type="entry name" value="Nitroreductase-like"/>
</dbReference>
<name>A0ABW7XPU2_9MICO</name>
<reference evidence="1 2" key="1">
    <citation type="submission" date="2024-10" db="EMBL/GenBank/DDBJ databases">
        <title>The Natural Products Discovery Center: Release of the First 8490 Sequenced Strains for Exploring Actinobacteria Biosynthetic Diversity.</title>
        <authorList>
            <person name="Kalkreuter E."/>
            <person name="Kautsar S.A."/>
            <person name="Yang D."/>
            <person name="Bader C.D."/>
            <person name="Teijaro C.N."/>
            <person name="Fluegel L."/>
            <person name="Davis C.M."/>
            <person name="Simpson J.R."/>
            <person name="Lauterbach L."/>
            <person name="Steele A.D."/>
            <person name="Gui C."/>
            <person name="Meng S."/>
            <person name="Li G."/>
            <person name="Viehrig K."/>
            <person name="Ye F."/>
            <person name="Su P."/>
            <person name="Kiefer A.F."/>
            <person name="Nichols A."/>
            <person name="Cepeda A.J."/>
            <person name="Yan W."/>
            <person name="Fan B."/>
            <person name="Jiang Y."/>
            <person name="Adhikari A."/>
            <person name="Zheng C.-J."/>
            <person name="Schuster L."/>
            <person name="Cowan T.M."/>
            <person name="Smanski M.J."/>
            <person name="Chevrette M.G."/>
            <person name="De Carvalho L.P.S."/>
            <person name="Shen B."/>
        </authorList>
    </citation>
    <scope>NUCLEOTIDE SEQUENCE [LARGE SCALE GENOMIC DNA]</scope>
    <source>
        <strain evidence="1 2">NPDC019481</strain>
    </source>
</reference>
<evidence type="ECO:0000313" key="1">
    <source>
        <dbReference type="EMBL" id="MFI2489244.1"/>
    </source>
</evidence>